<reference evidence="5 6" key="1">
    <citation type="submission" date="2020-08" db="EMBL/GenBank/DDBJ databases">
        <title>A Genomic Blueprint of the Chicken Gut Microbiome.</title>
        <authorList>
            <person name="Gilroy R."/>
            <person name="Ravi A."/>
            <person name="Getino M."/>
            <person name="Pursley I."/>
            <person name="Horton D.L."/>
            <person name="Alikhan N.-F."/>
            <person name="Baker D."/>
            <person name="Gharbi K."/>
            <person name="Hall N."/>
            <person name="Watson M."/>
            <person name="Adriaenssens E.M."/>
            <person name="Foster-Nyarko E."/>
            <person name="Jarju S."/>
            <person name="Secka A."/>
            <person name="Antonio M."/>
            <person name="Oren A."/>
            <person name="Chaudhuri R."/>
            <person name="La Ragione R.M."/>
            <person name="Hildebrand F."/>
            <person name="Pallen M.J."/>
        </authorList>
    </citation>
    <scope>NUCLEOTIDE SEQUENCE [LARGE SCALE GENOMIC DNA]</scope>
    <source>
        <strain evidence="5 6">Sa2CUA1</strain>
    </source>
</reference>
<comment type="pathway">
    <text evidence="1">Cofactor biosynthesis; riboflavin biosynthesis.</text>
</comment>
<keyword evidence="6" id="KW-1185">Reference proteome</keyword>
<dbReference type="Pfam" id="PF01872">
    <property type="entry name" value="RibD_C"/>
    <property type="match status" value="1"/>
</dbReference>
<proteinExistence type="predicted"/>
<dbReference type="PANTHER" id="PTHR38011:SF7">
    <property type="entry name" value="2,5-DIAMINO-6-RIBOSYLAMINO-4(3H)-PYRIMIDINONE 5'-PHOSPHATE REDUCTASE"/>
    <property type="match status" value="1"/>
</dbReference>
<accession>A0ABR8UNA8</accession>
<evidence type="ECO:0000313" key="5">
    <source>
        <dbReference type="EMBL" id="MBD7994028.1"/>
    </source>
</evidence>
<dbReference type="InterPro" id="IPR024072">
    <property type="entry name" value="DHFR-like_dom_sf"/>
</dbReference>
<gene>
    <name evidence="5" type="ORF">H9639_01785</name>
</gene>
<keyword evidence="3" id="KW-0560">Oxidoreductase</keyword>
<protein>
    <submittedName>
        <fullName evidence="5">Pyrimidine reductase family protein</fullName>
    </submittedName>
</protein>
<dbReference type="SUPFAM" id="SSF53597">
    <property type="entry name" value="Dihydrofolate reductase-like"/>
    <property type="match status" value="1"/>
</dbReference>
<evidence type="ECO:0000259" key="4">
    <source>
        <dbReference type="Pfam" id="PF01872"/>
    </source>
</evidence>
<comment type="caution">
    <text evidence="5">The sequence shown here is derived from an EMBL/GenBank/DDBJ whole genome shotgun (WGS) entry which is preliminary data.</text>
</comment>
<dbReference type="InterPro" id="IPR002734">
    <property type="entry name" value="RibDG_C"/>
</dbReference>
<organism evidence="5 6">
    <name type="scientific">Arthrobacter gallicola</name>
    <dbReference type="NCBI Taxonomy" id="2762225"/>
    <lineage>
        <taxon>Bacteria</taxon>
        <taxon>Bacillati</taxon>
        <taxon>Actinomycetota</taxon>
        <taxon>Actinomycetes</taxon>
        <taxon>Micrococcales</taxon>
        <taxon>Micrococcaceae</taxon>
        <taxon>Arthrobacter</taxon>
    </lineage>
</organism>
<evidence type="ECO:0000256" key="1">
    <source>
        <dbReference type="ARBA" id="ARBA00005104"/>
    </source>
</evidence>
<dbReference type="InterPro" id="IPR050765">
    <property type="entry name" value="Riboflavin_Biosynth_HTPR"/>
</dbReference>
<keyword evidence="2" id="KW-0521">NADP</keyword>
<name>A0ABR8UNA8_9MICC</name>
<dbReference type="Gene3D" id="3.40.430.10">
    <property type="entry name" value="Dihydrofolate Reductase, subunit A"/>
    <property type="match status" value="1"/>
</dbReference>
<dbReference type="EMBL" id="JACSQD010000001">
    <property type="protein sequence ID" value="MBD7994028.1"/>
    <property type="molecule type" value="Genomic_DNA"/>
</dbReference>
<sequence>MSLAGAASPLSDDQLLAAYTWDENGGETQRPVFRFNFVVSADGAAAVDGRSGGLGDDADRRVFGLLRRTCDAVLVGAGTVRAEGYAGDLVDAPSRSWRMARDLPSHPGLAVVSGTLDLDPGSPLFAEAPVRPLILTTAIAPPERRRELEQVADVAVAGARTVEPEQAAQILMEHGFGRVLCEGGPRLFGTFQAAGLVDGLCLTLAAVTTAGNAPRITAGTPELPPRPLELAHVLRSGDTLLLRYRSPGPASV</sequence>
<dbReference type="Proteomes" id="UP000609874">
    <property type="component" value="Unassembled WGS sequence"/>
</dbReference>
<evidence type="ECO:0000313" key="6">
    <source>
        <dbReference type="Proteomes" id="UP000609874"/>
    </source>
</evidence>
<evidence type="ECO:0000256" key="3">
    <source>
        <dbReference type="ARBA" id="ARBA00023002"/>
    </source>
</evidence>
<feature type="domain" description="Bacterial bifunctional deaminase-reductase C-terminal" evidence="4">
    <location>
        <begin position="34"/>
        <end position="240"/>
    </location>
</feature>
<dbReference type="PANTHER" id="PTHR38011">
    <property type="entry name" value="DIHYDROFOLATE REDUCTASE FAMILY PROTEIN (AFU_ORTHOLOGUE AFUA_8G06820)"/>
    <property type="match status" value="1"/>
</dbReference>
<evidence type="ECO:0000256" key="2">
    <source>
        <dbReference type="ARBA" id="ARBA00022857"/>
    </source>
</evidence>